<dbReference type="RefSeq" id="WP_042449421.1">
    <property type="nucleotide sequence ID" value="NZ_BBPN01000016.1"/>
</dbReference>
<keyword evidence="2" id="KW-1185">Reference proteome</keyword>
<dbReference type="STRING" id="235985.SAMN05414137_1676"/>
<protein>
    <submittedName>
        <fullName evidence="1">Uncharacterized protein</fullName>
    </submittedName>
</protein>
<sequence>MNPDRAWMRISISGHPGYARMHTSTNDNLDRGYPSEDAAWTHELRPTEHHPDALARAREHAGASRTGVSGIEVEVYVNGQRV</sequence>
<accession>A0A1H8BI20</accession>
<name>A0A1H8BI20_STRJI</name>
<organism evidence="1 2">
    <name type="scientific">Streptacidiphilus jiangxiensis</name>
    <dbReference type="NCBI Taxonomy" id="235985"/>
    <lineage>
        <taxon>Bacteria</taxon>
        <taxon>Bacillati</taxon>
        <taxon>Actinomycetota</taxon>
        <taxon>Actinomycetes</taxon>
        <taxon>Kitasatosporales</taxon>
        <taxon>Streptomycetaceae</taxon>
        <taxon>Streptacidiphilus</taxon>
    </lineage>
</organism>
<gene>
    <name evidence="1" type="ORF">SAMN05414137_1676</name>
</gene>
<proteinExistence type="predicted"/>
<dbReference type="EMBL" id="FOAZ01000067">
    <property type="protein sequence ID" value="SEM82541.1"/>
    <property type="molecule type" value="Genomic_DNA"/>
</dbReference>
<evidence type="ECO:0000313" key="1">
    <source>
        <dbReference type="EMBL" id="SEM82541.1"/>
    </source>
</evidence>
<dbReference type="Proteomes" id="UP000183015">
    <property type="component" value="Unassembled WGS sequence"/>
</dbReference>
<evidence type="ECO:0000313" key="2">
    <source>
        <dbReference type="Proteomes" id="UP000183015"/>
    </source>
</evidence>
<dbReference type="AlphaFoldDB" id="A0A1H8BI20"/>
<reference evidence="2" key="1">
    <citation type="submission" date="2016-10" db="EMBL/GenBank/DDBJ databases">
        <authorList>
            <person name="Varghese N."/>
        </authorList>
    </citation>
    <scope>NUCLEOTIDE SEQUENCE [LARGE SCALE GENOMIC DNA]</scope>
    <source>
        <strain evidence="2">DSM 45096 / BCRC 16803 / CGMCC 4.1857 / CIP 109030 / JCM 12277 / KCTC 19219 / NBRC 100920 / 33214</strain>
    </source>
</reference>